<evidence type="ECO:0000313" key="2">
    <source>
        <dbReference type="EMBL" id="PQQ14350.1"/>
    </source>
</evidence>
<name>A0A314Z6N6_PRUYE</name>
<accession>A0A314Z6N6</accession>
<protein>
    <submittedName>
        <fullName evidence="2">Uncharacterized protein</fullName>
    </submittedName>
</protein>
<reference evidence="2 3" key="1">
    <citation type="submission" date="2018-02" db="EMBL/GenBank/DDBJ databases">
        <title>Draft genome of wild Prunus yedoensis var. nudiflora.</title>
        <authorList>
            <person name="Baek S."/>
            <person name="Kim J.-H."/>
            <person name="Choi K."/>
            <person name="Kim G.-B."/>
            <person name="Cho A."/>
            <person name="Jang H."/>
            <person name="Shin C.-H."/>
            <person name="Yu H.-J."/>
            <person name="Mun J.-H."/>
        </authorList>
    </citation>
    <scope>NUCLEOTIDE SEQUENCE [LARGE SCALE GENOMIC DNA]</scope>
    <source>
        <strain evidence="3">cv. Jeju island</strain>
        <tissue evidence="2">Leaf</tissue>
    </source>
</reference>
<evidence type="ECO:0000313" key="3">
    <source>
        <dbReference type="Proteomes" id="UP000250321"/>
    </source>
</evidence>
<dbReference type="AlphaFoldDB" id="A0A314Z6N6"/>
<feature type="region of interest" description="Disordered" evidence="1">
    <location>
        <begin position="38"/>
        <end position="60"/>
    </location>
</feature>
<sequence>MAVKTIISYPISQDHQSSSGGFQKVMIQSSASLTRTQMSSLADLKLPNSERESFTSPQKP</sequence>
<proteinExistence type="predicted"/>
<organism evidence="2 3">
    <name type="scientific">Prunus yedoensis var. nudiflora</name>
    <dbReference type="NCBI Taxonomy" id="2094558"/>
    <lineage>
        <taxon>Eukaryota</taxon>
        <taxon>Viridiplantae</taxon>
        <taxon>Streptophyta</taxon>
        <taxon>Embryophyta</taxon>
        <taxon>Tracheophyta</taxon>
        <taxon>Spermatophyta</taxon>
        <taxon>Magnoliopsida</taxon>
        <taxon>eudicotyledons</taxon>
        <taxon>Gunneridae</taxon>
        <taxon>Pentapetalae</taxon>
        <taxon>rosids</taxon>
        <taxon>fabids</taxon>
        <taxon>Rosales</taxon>
        <taxon>Rosaceae</taxon>
        <taxon>Amygdaloideae</taxon>
        <taxon>Amygdaleae</taxon>
        <taxon>Prunus</taxon>
    </lineage>
</organism>
<gene>
    <name evidence="2" type="ORF">Pyn_12411</name>
</gene>
<dbReference type="Proteomes" id="UP000250321">
    <property type="component" value="Unassembled WGS sequence"/>
</dbReference>
<dbReference type="EMBL" id="PJQY01000263">
    <property type="protein sequence ID" value="PQQ14350.1"/>
    <property type="molecule type" value="Genomic_DNA"/>
</dbReference>
<evidence type="ECO:0000256" key="1">
    <source>
        <dbReference type="SAM" id="MobiDB-lite"/>
    </source>
</evidence>
<comment type="caution">
    <text evidence="2">The sequence shown here is derived from an EMBL/GenBank/DDBJ whole genome shotgun (WGS) entry which is preliminary data.</text>
</comment>
<keyword evidence="3" id="KW-1185">Reference proteome</keyword>